<evidence type="ECO:0000259" key="9">
    <source>
        <dbReference type="Pfam" id="PF13303"/>
    </source>
</evidence>
<comment type="subcellular location">
    <subcellularLocation>
        <location evidence="1">Cell membrane</location>
        <topology evidence="1">Multi-pass membrane protein</topology>
    </subcellularLocation>
</comment>
<feature type="transmembrane region" description="Helical" evidence="8">
    <location>
        <begin position="216"/>
        <end position="240"/>
    </location>
</feature>
<feature type="transmembrane region" description="Helical" evidence="8">
    <location>
        <begin position="62"/>
        <end position="85"/>
    </location>
</feature>
<dbReference type="AlphaFoldDB" id="C5R7Z0"/>
<comment type="caution">
    <text evidence="10">The sequence shown here is derived from an EMBL/GenBank/DDBJ whole genome shotgun (WGS) entry which is preliminary data.</text>
</comment>
<dbReference type="HOGENOM" id="CLU_050996_0_0_9"/>
<dbReference type="Pfam" id="PF13303">
    <property type="entry name" value="PTS_EIIC_2"/>
    <property type="match status" value="1"/>
</dbReference>
<evidence type="ECO:0000256" key="6">
    <source>
        <dbReference type="ARBA" id="ARBA00022989"/>
    </source>
</evidence>
<evidence type="ECO:0000256" key="4">
    <source>
        <dbReference type="ARBA" id="ARBA00022597"/>
    </source>
</evidence>
<proteinExistence type="predicted"/>
<evidence type="ECO:0000313" key="10">
    <source>
        <dbReference type="EMBL" id="EER75778.1"/>
    </source>
</evidence>
<evidence type="ECO:0000256" key="5">
    <source>
        <dbReference type="ARBA" id="ARBA00022692"/>
    </source>
</evidence>
<keyword evidence="5 8" id="KW-0812">Transmembrane</keyword>
<dbReference type="EMBL" id="ACKU01000002">
    <property type="protein sequence ID" value="EER75778.1"/>
    <property type="molecule type" value="Genomic_DNA"/>
</dbReference>
<keyword evidence="4" id="KW-0762">Sugar transport</keyword>
<evidence type="ECO:0000256" key="7">
    <source>
        <dbReference type="ARBA" id="ARBA00023136"/>
    </source>
</evidence>
<evidence type="ECO:0000313" key="11">
    <source>
        <dbReference type="Proteomes" id="UP000004528"/>
    </source>
</evidence>
<feature type="transmembrane region" description="Helical" evidence="8">
    <location>
        <begin position="296"/>
        <end position="312"/>
    </location>
</feature>
<keyword evidence="6 8" id="KW-1133">Transmembrane helix</keyword>
<feature type="transmembrane region" description="Helical" evidence="8">
    <location>
        <begin position="178"/>
        <end position="204"/>
    </location>
</feature>
<keyword evidence="11" id="KW-1185">Reference proteome</keyword>
<feature type="transmembrane region" description="Helical" evidence="8">
    <location>
        <begin position="324"/>
        <end position="343"/>
    </location>
</feature>
<dbReference type="GO" id="GO:0009401">
    <property type="term" value="P:phosphoenolpyruvate-dependent sugar phosphotransferase system"/>
    <property type="evidence" value="ECO:0007669"/>
    <property type="project" value="InterPro"/>
</dbReference>
<organism evidence="10 11">
    <name type="scientific">Weissella paramesenteroides ATCC 33313</name>
    <dbReference type="NCBI Taxonomy" id="585506"/>
    <lineage>
        <taxon>Bacteria</taxon>
        <taxon>Bacillati</taxon>
        <taxon>Bacillota</taxon>
        <taxon>Bacilli</taxon>
        <taxon>Lactobacillales</taxon>
        <taxon>Lactobacillaceae</taxon>
        <taxon>Weissella</taxon>
    </lineage>
</organism>
<feature type="transmembrane region" description="Helical" evidence="8">
    <location>
        <begin position="24"/>
        <end position="50"/>
    </location>
</feature>
<keyword evidence="2" id="KW-0813">Transport</keyword>
<feature type="domain" description="Phosphotransferase system EIIC" evidence="9">
    <location>
        <begin position="28"/>
        <end position="357"/>
    </location>
</feature>
<dbReference type="InterPro" id="IPR003352">
    <property type="entry name" value="PTS_EIIC"/>
</dbReference>
<feature type="transmembrane region" description="Helical" evidence="8">
    <location>
        <begin position="151"/>
        <end position="172"/>
    </location>
</feature>
<evidence type="ECO:0000256" key="8">
    <source>
        <dbReference type="SAM" id="Phobius"/>
    </source>
</evidence>
<evidence type="ECO:0000256" key="1">
    <source>
        <dbReference type="ARBA" id="ARBA00004651"/>
    </source>
</evidence>
<reference evidence="10 11" key="1">
    <citation type="submission" date="2009-04" db="EMBL/GenBank/DDBJ databases">
        <authorList>
            <person name="Qin X."/>
            <person name="Bachman B."/>
            <person name="Battles P."/>
            <person name="Bell A."/>
            <person name="Bess C."/>
            <person name="Bickham C."/>
            <person name="Chaboub L."/>
            <person name="Chen D."/>
            <person name="Coyle M."/>
            <person name="Deiros D.R."/>
            <person name="Dinh H."/>
            <person name="Forbes L."/>
            <person name="Fowler G."/>
            <person name="Francisco L."/>
            <person name="Fu Q."/>
            <person name="Gubbala S."/>
            <person name="Hale W."/>
            <person name="Han Y."/>
            <person name="Hemphill L."/>
            <person name="Highlander S.K."/>
            <person name="Hirani K."/>
            <person name="Hogues M."/>
            <person name="Jackson L."/>
            <person name="Jakkamsetti A."/>
            <person name="Javaid M."/>
            <person name="Jiang H."/>
            <person name="Korchina V."/>
            <person name="Kovar C."/>
            <person name="Lara F."/>
            <person name="Lee S."/>
            <person name="Mata R."/>
            <person name="Mathew T."/>
            <person name="Moen C."/>
            <person name="Morales K."/>
            <person name="Munidasa M."/>
            <person name="Nazareth L."/>
            <person name="Ngo R."/>
            <person name="Nguyen L."/>
            <person name="Okwuonu G."/>
            <person name="Ongeri F."/>
            <person name="Patil S."/>
            <person name="Petrosino J."/>
            <person name="Pham C."/>
            <person name="Pham P."/>
            <person name="Pu L.-L."/>
            <person name="Puazo M."/>
            <person name="Raj R."/>
            <person name="Reid J."/>
            <person name="Rouhana J."/>
            <person name="Saada N."/>
            <person name="Shang Y."/>
            <person name="Simmons D."/>
            <person name="Thornton R."/>
            <person name="Warren J."/>
            <person name="Weissenberger G."/>
            <person name="Zhang J."/>
            <person name="Zhang L."/>
            <person name="Zhou C."/>
            <person name="Zhu D."/>
            <person name="Muzny D."/>
            <person name="Worley K."/>
            <person name="Gibbs R."/>
        </authorList>
    </citation>
    <scope>NUCLEOTIDE SEQUENCE [LARGE SCALE GENOMIC DNA]</scope>
    <source>
        <strain evidence="10 11">ATCC 33313</strain>
    </source>
</reference>
<feature type="transmembrane region" description="Helical" evidence="8">
    <location>
        <begin position="121"/>
        <end position="139"/>
    </location>
</feature>
<dbReference type="GO" id="GO:0008982">
    <property type="term" value="F:protein-N(PI)-phosphohistidine-sugar phosphotransferase activity"/>
    <property type="evidence" value="ECO:0007669"/>
    <property type="project" value="InterPro"/>
</dbReference>
<keyword evidence="7 8" id="KW-0472">Membrane</keyword>
<feature type="transmembrane region" description="Helical" evidence="8">
    <location>
        <begin position="271"/>
        <end position="289"/>
    </location>
</feature>
<accession>C5R7Z0</accession>
<keyword evidence="3" id="KW-1003">Cell membrane</keyword>
<name>C5R7Z0_WEIPA</name>
<protein>
    <recommendedName>
        <fullName evidence="9">Phosphotransferase system EIIC domain-containing protein</fullName>
    </recommendedName>
</protein>
<dbReference type="STRING" id="585506.HMPREF0877_0085"/>
<feature type="transmembrane region" description="Helical" evidence="8">
    <location>
        <begin position="97"/>
        <end position="115"/>
    </location>
</feature>
<evidence type="ECO:0000256" key="3">
    <source>
        <dbReference type="ARBA" id="ARBA00022475"/>
    </source>
</evidence>
<dbReference type="eggNOG" id="COG3641">
    <property type="taxonomic scope" value="Bacteria"/>
</dbReference>
<dbReference type="Proteomes" id="UP000004528">
    <property type="component" value="Unassembled WGS sequence"/>
</dbReference>
<gene>
    <name evidence="10" type="ORF">HMPREF0877_0085</name>
</gene>
<sequence>MKLVNDEIKRGSHMTVQKLNKKEFGLAILNGNASGIIVALIPSAIISQLLAIMPQTDIVKTLTMMVTLAQSTLPIIAAFAVGALLKFGTIESASMALATFIASGVVTSHGGQYVISGSGVILNIMLTTFMASLVTIAFHKLLGQLRAVFEPLAVLLVGGGLGLLTLPVMIAIQDAIGSVVAAATQTAPLVMGILLGIIFAVLIVSPLSSVGIATAIGLTGIGAGAANTGIVTASLVLAIMSLKENSWGLFIAHFMGSPKIQMANMLSKPKLFIPVIIASAIAGGISSLLSMSGTPFSAGFGLSGFIGPVTALNESTGNGIGLRVVIAFFIVPIAMALIMKYIFIDKLQLIDAKDLKLPEV</sequence>
<dbReference type="GO" id="GO:0005886">
    <property type="term" value="C:plasma membrane"/>
    <property type="evidence" value="ECO:0007669"/>
    <property type="project" value="UniProtKB-SubCell"/>
</dbReference>
<evidence type="ECO:0000256" key="2">
    <source>
        <dbReference type="ARBA" id="ARBA00022448"/>
    </source>
</evidence>